<reference evidence="1 2" key="1">
    <citation type="journal article" date="2018" name="Int. J. Syst. Evol. Microbiol.">
        <title>Bifidobacterium catulorum sp. nov., a novel taxon from the faeces of the baby common marmoset (Callithrix jacchus).</title>
        <authorList>
            <person name="Modesto M."/>
            <person name="Michelini S."/>
            <person name="Oki K."/>
            <person name="Biavati B."/>
            <person name="Watanabe K."/>
            <person name="Mattarelli P."/>
        </authorList>
    </citation>
    <scope>NUCLEOTIDE SEQUENCE [LARGE SCALE GENOMIC DNA]</scope>
    <source>
        <strain evidence="1 2">MRM 8.19</strain>
    </source>
</reference>
<sequence length="481" mass="52705">MSERRLSEIAARLVRPSGIVSSDFTRLNKVAVRAGIRYDLWQQGLLYLLFARRADGRYACGEGGTVVSSCRQIGKTFTLGTAMFLKCVLRPGLKVIWTAHHTRTSDETFADLCDLAKNRLLARYVERIRRANGQQEIVFRGGSRIMFGARENGFGRGLHSVDVEIFDEAQILTVRALDNMLPVVNTSPDPLVVFLGNPPKPGDQCEVFEEKRRSALAGADGMVYVELAAARDADPDDREQWARANPSYPRRTSETAILRMRNLMAPDSFRREALGIWDETAAHTAIDPQQWKDSAIETPAAPTQTDLTGYALDMSPDRSTLAIGGAVRHADGSAHVELRAFESTRAKGTAWAVDYIAEHWPRAASVVVDGQSPAMALLPDLKARHVRVIVTNAGDMGRACGRLLDMLRDHKLTHLADDRQPALASAVANATTRGIGTSGAFGWNKTGSDIDISPLVAVTLALYGTYITKRNPNRRQIIGGA</sequence>
<gene>
    <name evidence="1" type="ORF">DF200_02540</name>
</gene>
<dbReference type="Gene3D" id="3.40.50.300">
    <property type="entry name" value="P-loop containing nucleotide triphosphate hydrolases"/>
    <property type="match status" value="1"/>
</dbReference>
<dbReference type="InterPro" id="IPR027417">
    <property type="entry name" value="P-loop_NTPase"/>
</dbReference>
<dbReference type="Proteomes" id="UP000245753">
    <property type="component" value="Unassembled WGS sequence"/>
</dbReference>
<evidence type="ECO:0000313" key="2">
    <source>
        <dbReference type="Proteomes" id="UP000245753"/>
    </source>
</evidence>
<accession>A0A2U2MUE2</accession>
<proteinExistence type="predicted"/>
<name>A0A2U2MUE2_9BIFI</name>
<dbReference type="AlphaFoldDB" id="A0A2U2MUE2"/>
<evidence type="ECO:0000313" key="1">
    <source>
        <dbReference type="EMBL" id="PWG60493.1"/>
    </source>
</evidence>
<dbReference type="EMBL" id="QFFN01000003">
    <property type="protein sequence ID" value="PWG60493.1"/>
    <property type="molecule type" value="Genomic_DNA"/>
</dbReference>
<keyword evidence="2" id="KW-1185">Reference proteome</keyword>
<dbReference type="OrthoDB" id="3188010at2"/>
<organism evidence="1 2">
    <name type="scientific">Bifidobacterium catulorum</name>
    <dbReference type="NCBI Taxonomy" id="1630173"/>
    <lineage>
        <taxon>Bacteria</taxon>
        <taxon>Bacillati</taxon>
        <taxon>Actinomycetota</taxon>
        <taxon>Actinomycetes</taxon>
        <taxon>Bifidobacteriales</taxon>
        <taxon>Bifidobacteriaceae</taxon>
        <taxon>Bifidobacterium</taxon>
    </lineage>
</organism>
<protein>
    <submittedName>
        <fullName evidence="1">Terminase</fullName>
    </submittedName>
</protein>
<comment type="caution">
    <text evidence="1">The sequence shown here is derived from an EMBL/GenBank/DDBJ whole genome shotgun (WGS) entry which is preliminary data.</text>
</comment>